<dbReference type="InterPro" id="IPR013658">
    <property type="entry name" value="SGL"/>
</dbReference>
<evidence type="ECO:0000256" key="7">
    <source>
        <dbReference type="ARBA" id="ARBA00013227"/>
    </source>
</evidence>
<evidence type="ECO:0000256" key="1">
    <source>
        <dbReference type="ARBA" id="ARBA00001589"/>
    </source>
</evidence>
<dbReference type="GO" id="GO:0005737">
    <property type="term" value="C:cytoplasm"/>
    <property type="evidence" value="ECO:0007669"/>
    <property type="project" value="UniProtKB-SubCell"/>
</dbReference>
<gene>
    <name evidence="17" type="primary">rgn_2</name>
    <name evidence="17" type="ORF">B7P43_G16416</name>
</gene>
<evidence type="ECO:0000256" key="6">
    <source>
        <dbReference type="ARBA" id="ARBA00008853"/>
    </source>
</evidence>
<comment type="catalytic activity">
    <reaction evidence="1">
        <text>D-glucono-1,5-lactone + H2O = D-gluconate + H(+)</text>
        <dbReference type="Rhea" id="RHEA:10440"/>
        <dbReference type="ChEBI" id="CHEBI:15377"/>
        <dbReference type="ChEBI" id="CHEBI:15378"/>
        <dbReference type="ChEBI" id="CHEBI:16217"/>
        <dbReference type="ChEBI" id="CHEBI:18391"/>
        <dbReference type="EC" id="3.1.1.17"/>
    </reaction>
</comment>
<accession>A0A2J7PV23</accession>
<evidence type="ECO:0000256" key="13">
    <source>
        <dbReference type="ARBA" id="ARBA00032464"/>
    </source>
</evidence>
<comment type="cofactor">
    <cofactor evidence="4">
        <name>Mg(2+)</name>
        <dbReference type="ChEBI" id="CHEBI:18420"/>
    </cofactor>
</comment>
<organism evidence="17 18">
    <name type="scientific">Cryptotermes secundus</name>
    <dbReference type="NCBI Taxonomy" id="105785"/>
    <lineage>
        <taxon>Eukaryota</taxon>
        <taxon>Metazoa</taxon>
        <taxon>Ecdysozoa</taxon>
        <taxon>Arthropoda</taxon>
        <taxon>Hexapoda</taxon>
        <taxon>Insecta</taxon>
        <taxon>Pterygota</taxon>
        <taxon>Neoptera</taxon>
        <taxon>Polyneoptera</taxon>
        <taxon>Dictyoptera</taxon>
        <taxon>Blattodea</taxon>
        <taxon>Blattoidea</taxon>
        <taxon>Termitoidae</taxon>
        <taxon>Kalotermitidae</taxon>
        <taxon>Cryptotermitinae</taxon>
        <taxon>Cryptotermes</taxon>
    </lineage>
</organism>
<dbReference type="GO" id="GO:0005509">
    <property type="term" value="F:calcium ion binding"/>
    <property type="evidence" value="ECO:0007669"/>
    <property type="project" value="InterPro"/>
</dbReference>
<evidence type="ECO:0000256" key="14">
    <source>
        <dbReference type="PIRSR" id="PIRSR605511-1"/>
    </source>
</evidence>
<keyword evidence="18" id="KW-1185">Reference proteome</keyword>
<dbReference type="GO" id="GO:0019853">
    <property type="term" value="P:L-ascorbic acid biosynthetic process"/>
    <property type="evidence" value="ECO:0007669"/>
    <property type="project" value="TreeGrafter"/>
</dbReference>
<sequence>MSGLKVEQIDAPTTLGEGPHWDHNAQALYYVDIKDATIHKYVPSTNRHTAVKIDGAQVSFVIPLDGAKDKFVISVGRNIAILTWDGESSTPTDMKYVSSVDNEKEVQDNNLNDGKADPTGRLWTANRRTAFDFELNGVEGHPDGMTIDTEGKLWVATFGGSKVIRVDPANGKLLSHISFPTPQVTSVAFGGPQLDELYVTSANILLSEEQKKQYPSSGVTFRVTGLGVKGYPGQPVKQ</sequence>
<keyword evidence="15" id="KW-0862">Zinc</keyword>
<evidence type="ECO:0000313" key="18">
    <source>
        <dbReference type="Proteomes" id="UP000235965"/>
    </source>
</evidence>
<keyword evidence="12" id="KW-0106">Calcium</keyword>
<comment type="similarity">
    <text evidence="6">Belongs to the SMP-30/CGR1 family.</text>
</comment>
<evidence type="ECO:0000256" key="11">
    <source>
        <dbReference type="ARBA" id="ARBA00022801"/>
    </source>
</evidence>
<dbReference type="PANTHER" id="PTHR10907:SF47">
    <property type="entry name" value="REGUCALCIN"/>
    <property type="match status" value="1"/>
</dbReference>
<keyword evidence="11" id="KW-0378">Hydrolase</keyword>
<dbReference type="PRINTS" id="PR01791">
    <property type="entry name" value="REGUCALCIN"/>
</dbReference>
<dbReference type="PRINTS" id="PR01790">
    <property type="entry name" value="SMP30FAMILY"/>
</dbReference>
<dbReference type="OrthoDB" id="423498at2759"/>
<evidence type="ECO:0000256" key="2">
    <source>
        <dbReference type="ARBA" id="ARBA00001913"/>
    </source>
</evidence>
<evidence type="ECO:0000256" key="12">
    <source>
        <dbReference type="ARBA" id="ARBA00022837"/>
    </source>
</evidence>
<dbReference type="EC" id="3.1.1.17" evidence="7"/>
<dbReference type="InterPro" id="IPR008367">
    <property type="entry name" value="Regucalcin"/>
</dbReference>
<comment type="caution">
    <text evidence="17">The sequence shown here is derived from an EMBL/GenBank/DDBJ whole genome shotgun (WGS) entry which is preliminary data.</text>
</comment>
<dbReference type="PANTHER" id="PTHR10907">
    <property type="entry name" value="REGUCALCIN"/>
    <property type="match status" value="1"/>
</dbReference>
<comment type="cofactor">
    <cofactor evidence="3">
        <name>Mn(2+)</name>
        <dbReference type="ChEBI" id="CHEBI:29035"/>
    </cofactor>
</comment>
<evidence type="ECO:0000256" key="10">
    <source>
        <dbReference type="ARBA" id="ARBA00022723"/>
    </source>
</evidence>
<dbReference type="Gene3D" id="2.120.10.30">
    <property type="entry name" value="TolB, C-terminal domain"/>
    <property type="match status" value="2"/>
</dbReference>
<evidence type="ECO:0000256" key="9">
    <source>
        <dbReference type="ARBA" id="ARBA00022490"/>
    </source>
</evidence>
<keyword evidence="9" id="KW-0963">Cytoplasm</keyword>
<comment type="cofactor">
    <cofactor evidence="15">
        <name>Zn(2+)</name>
        <dbReference type="ChEBI" id="CHEBI:29105"/>
    </cofactor>
    <text evidence="15">Binds 1 divalent metal cation per subunit.</text>
</comment>
<dbReference type="AlphaFoldDB" id="A0A2J7PV23"/>
<keyword evidence="10 15" id="KW-0479">Metal-binding</keyword>
<evidence type="ECO:0000256" key="15">
    <source>
        <dbReference type="PIRSR" id="PIRSR605511-2"/>
    </source>
</evidence>
<evidence type="ECO:0000256" key="8">
    <source>
        <dbReference type="ARBA" id="ARBA00016808"/>
    </source>
</evidence>
<dbReference type="SUPFAM" id="SSF63829">
    <property type="entry name" value="Calcium-dependent phosphotriesterase"/>
    <property type="match status" value="1"/>
</dbReference>
<reference evidence="17 18" key="1">
    <citation type="submission" date="2017-12" db="EMBL/GenBank/DDBJ databases">
        <title>Hemimetabolous genomes reveal molecular basis of termite eusociality.</title>
        <authorList>
            <person name="Harrison M.C."/>
            <person name="Jongepier E."/>
            <person name="Robertson H.M."/>
            <person name="Arning N."/>
            <person name="Bitard-Feildel T."/>
            <person name="Chao H."/>
            <person name="Childers C.P."/>
            <person name="Dinh H."/>
            <person name="Doddapaneni H."/>
            <person name="Dugan S."/>
            <person name="Gowin J."/>
            <person name="Greiner C."/>
            <person name="Han Y."/>
            <person name="Hu H."/>
            <person name="Hughes D.S.T."/>
            <person name="Huylmans A.-K."/>
            <person name="Kemena C."/>
            <person name="Kremer L.P.M."/>
            <person name="Lee S.L."/>
            <person name="Lopez-Ezquerra A."/>
            <person name="Mallet L."/>
            <person name="Monroy-Kuhn J.M."/>
            <person name="Moser A."/>
            <person name="Murali S.C."/>
            <person name="Muzny D.M."/>
            <person name="Otani S."/>
            <person name="Piulachs M.-D."/>
            <person name="Poelchau M."/>
            <person name="Qu J."/>
            <person name="Schaub F."/>
            <person name="Wada-Katsumata A."/>
            <person name="Worley K.C."/>
            <person name="Xie Q."/>
            <person name="Ylla G."/>
            <person name="Poulsen M."/>
            <person name="Gibbs R.A."/>
            <person name="Schal C."/>
            <person name="Richards S."/>
            <person name="Belles X."/>
            <person name="Korb J."/>
            <person name="Bornberg-Bauer E."/>
        </authorList>
    </citation>
    <scope>NUCLEOTIDE SEQUENCE [LARGE SCALE GENOMIC DNA]</scope>
    <source>
        <tissue evidence="17">Whole body</tissue>
    </source>
</reference>
<evidence type="ECO:0000256" key="4">
    <source>
        <dbReference type="ARBA" id="ARBA00001946"/>
    </source>
</evidence>
<dbReference type="GO" id="GO:0004341">
    <property type="term" value="F:gluconolactonase activity"/>
    <property type="evidence" value="ECO:0007669"/>
    <property type="project" value="UniProtKB-EC"/>
</dbReference>
<evidence type="ECO:0000256" key="3">
    <source>
        <dbReference type="ARBA" id="ARBA00001936"/>
    </source>
</evidence>
<dbReference type="GO" id="GO:0030234">
    <property type="term" value="F:enzyme regulator activity"/>
    <property type="evidence" value="ECO:0007669"/>
    <property type="project" value="InterPro"/>
</dbReference>
<name>A0A2J7PV23_9NEOP</name>
<feature type="domain" description="SMP-30/Gluconolactonase/LRE-like region" evidence="16">
    <location>
        <begin position="126"/>
        <end position="203"/>
    </location>
</feature>
<dbReference type="Pfam" id="PF08450">
    <property type="entry name" value="SGL"/>
    <property type="match status" value="1"/>
</dbReference>
<dbReference type="EMBL" id="NEVH01020989">
    <property type="protein sequence ID" value="PNF20198.1"/>
    <property type="molecule type" value="Genomic_DNA"/>
</dbReference>
<evidence type="ECO:0000313" key="17">
    <source>
        <dbReference type="EMBL" id="PNF20198.1"/>
    </source>
</evidence>
<dbReference type="InterPro" id="IPR005511">
    <property type="entry name" value="SMP-30"/>
</dbReference>
<dbReference type="InterPro" id="IPR011042">
    <property type="entry name" value="6-blade_b-propeller_TolB-like"/>
</dbReference>
<protein>
    <recommendedName>
        <fullName evidence="8">Regucalcin</fullName>
        <ecNumber evidence="7">3.1.1.17</ecNumber>
    </recommendedName>
    <alternativeName>
        <fullName evidence="13">Gluconolactonase</fullName>
    </alternativeName>
</protein>
<evidence type="ECO:0000259" key="16">
    <source>
        <dbReference type="Pfam" id="PF08450"/>
    </source>
</evidence>
<comment type="subcellular location">
    <subcellularLocation>
        <location evidence="5">Cytoplasm</location>
    </subcellularLocation>
</comment>
<proteinExistence type="inferred from homology"/>
<comment type="cofactor">
    <cofactor evidence="2">
        <name>Ca(2+)</name>
        <dbReference type="ChEBI" id="CHEBI:29108"/>
    </cofactor>
</comment>
<dbReference type="Proteomes" id="UP000235965">
    <property type="component" value="Unassembled WGS sequence"/>
</dbReference>
<evidence type="ECO:0000256" key="5">
    <source>
        <dbReference type="ARBA" id="ARBA00004496"/>
    </source>
</evidence>
<feature type="binding site" evidence="15">
    <location>
        <position position="143"/>
    </location>
    <ligand>
        <name>a divalent metal cation</name>
        <dbReference type="ChEBI" id="CHEBI:60240"/>
    </ligand>
</feature>
<feature type="active site" description="Proton donor/acceptor" evidence="14">
    <location>
        <position position="143"/>
    </location>
</feature>